<comment type="pathway">
    <text evidence="2 9">Cofactor biosynthesis; thiamine diphosphate biosynthesis.</text>
</comment>
<evidence type="ECO:0000256" key="7">
    <source>
        <dbReference type="ARBA" id="ARBA00022977"/>
    </source>
</evidence>
<evidence type="ECO:0000313" key="11">
    <source>
        <dbReference type="EMBL" id="AXF57682.1"/>
    </source>
</evidence>
<dbReference type="Proteomes" id="UP000252100">
    <property type="component" value="Chromosome"/>
</dbReference>
<keyword evidence="12" id="KW-1185">Reference proteome</keyword>
<comment type="subunit">
    <text evidence="4">Homotetramer.</text>
</comment>
<dbReference type="EMBL" id="CP031092">
    <property type="protein sequence ID" value="AXF57682.1"/>
    <property type="molecule type" value="Genomic_DNA"/>
</dbReference>
<comment type="catalytic activity">
    <reaction evidence="1 9">
        <text>4-amino-5-aminomethyl-2-methylpyrimidine + H2O = 4-amino-5-hydroxymethyl-2-methylpyrimidine + NH4(+)</text>
        <dbReference type="Rhea" id="RHEA:31799"/>
        <dbReference type="ChEBI" id="CHEBI:15377"/>
        <dbReference type="ChEBI" id="CHEBI:16892"/>
        <dbReference type="ChEBI" id="CHEBI:28938"/>
        <dbReference type="ChEBI" id="CHEBI:63416"/>
        <dbReference type="EC" id="3.5.99.2"/>
    </reaction>
</comment>
<evidence type="ECO:0000256" key="2">
    <source>
        <dbReference type="ARBA" id="ARBA00004948"/>
    </source>
</evidence>
<feature type="domain" description="Thiaminase-2/PQQC" evidence="10">
    <location>
        <begin position="10"/>
        <end position="217"/>
    </location>
</feature>
<keyword evidence="9" id="KW-0378">Hydrolase</keyword>
<dbReference type="InterPro" id="IPR004305">
    <property type="entry name" value="Thiaminase-2/PQQC"/>
</dbReference>
<dbReference type="GO" id="GO:0009228">
    <property type="term" value="P:thiamine biosynthetic process"/>
    <property type="evidence" value="ECO:0007669"/>
    <property type="project" value="UniProtKB-KW"/>
</dbReference>
<organism evidence="11 12">
    <name type="scientific">Salicibibacter kimchii</name>
    <dbReference type="NCBI Taxonomy" id="2099786"/>
    <lineage>
        <taxon>Bacteria</taxon>
        <taxon>Bacillati</taxon>
        <taxon>Bacillota</taxon>
        <taxon>Bacilli</taxon>
        <taxon>Bacillales</taxon>
        <taxon>Bacillaceae</taxon>
        <taxon>Salicibibacter</taxon>
    </lineage>
</organism>
<dbReference type="RefSeq" id="WP_114375728.1">
    <property type="nucleotide sequence ID" value="NZ_CP031092.1"/>
</dbReference>
<gene>
    <name evidence="11" type="primary">tenA</name>
    <name evidence="11" type="ORF">DT065_18035</name>
</gene>
<name>A0A345C3A1_9BACI</name>
<evidence type="ECO:0000259" key="10">
    <source>
        <dbReference type="Pfam" id="PF03070"/>
    </source>
</evidence>
<sequence>MTFTEELRREADPIFQAIFTHPFVQGIGNGSLQSEQLIHYVKQDFEYLNTFIQIYGQAIHQCDNRKDMGMFNEQISFILNSEIHPHNNFCEVAGVQYEDLQYEPLAPTAHHYTRHMLDVAQNGSLGEILAVLLPCPWTYNEIGDYLKSESQPNKSHPFYEWINFYSREEGDMNVTEDFRARLDAYAKTASAPEKEQMKDHFIKSCQLEYSFWEMSYNQEKWPVL</sequence>
<accession>A0A345C3A1</accession>
<dbReference type="SUPFAM" id="SSF48613">
    <property type="entry name" value="Heme oxygenase-like"/>
    <property type="match status" value="1"/>
</dbReference>
<dbReference type="Pfam" id="PF03070">
    <property type="entry name" value="TENA_THI-4"/>
    <property type="match status" value="1"/>
</dbReference>
<dbReference type="CDD" id="cd19360">
    <property type="entry name" value="TenA_C_SaTenA-like"/>
    <property type="match status" value="1"/>
</dbReference>
<dbReference type="GO" id="GO:0009229">
    <property type="term" value="P:thiamine diphosphate biosynthetic process"/>
    <property type="evidence" value="ECO:0007669"/>
    <property type="project" value="UniProtKB-UniPathway"/>
</dbReference>
<protein>
    <recommendedName>
        <fullName evidence="6 9">Aminopyrimidine aminohydrolase</fullName>
        <ecNumber evidence="5 9">3.5.99.2</ecNumber>
    </recommendedName>
</protein>
<comment type="catalytic activity">
    <reaction evidence="8 9">
        <text>thiamine + H2O = 5-(2-hydroxyethyl)-4-methylthiazole + 4-amino-5-hydroxymethyl-2-methylpyrimidine + H(+)</text>
        <dbReference type="Rhea" id="RHEA:17509"/>
        <dbReference type="ChEBI" id="CHEBI:15377"/>
        <dbReference type="ChEBI" id="CHEBI:15378"/>
        <dbReference type="ChEBI" id="CHEBI:16892"/>
        <dbReference type="ChEBI" id="CHEBI:17957"/>
        <dbReference type="ChEBI" id="CHEBI:18385"/>
        <dbReference type="EC" id="3.5.99.2"/>
    </reaction>
</comment>
<evidence type="ECO:0000256" key="6">
    <source>
        <dbReference type="ARBA" id="ARBA00013647"/>
    </source>
</evidence>
<dbReference type="NCBIfam" id="TIGR04306">
    <property type="entry name" value="salvage_TenA"/>
    <property type="match status" value="1"/>
</dbReference>
<dbReference type="GO" id="GO:0005829">
    <property type="term" value="C:cytosol"/>
    <property type="evidence" value="ECO:0007669"/>
    <property type="project" value="TreeGrafter"/>
</dbReference>
<dbReference type="InterPro" id="IPR027574">
    <property type="entry name" value="Thiaminase_II"/>
</dbReference>
<comment type="similarity">
    <text evidence="3 9">Belongs to the TenA family.</text>
</comment>
<evidence type="ECO:0000256" key="1">
    <source>
        <dbReference type="ARBA" id="ARBA00001881"/>
    </source>
</evidence>
<reference evidence="11 12" key="1">
    <citation type="journal article" date="2018" name="J. Microbiol.">
        <title>Salicibibacter kimchii gen. nov., sp. nov., a moderately halophilic and alkalitolerant bacterium in the family Bacillaceae, isolated from kimchi.</title>
        <authorList>
            <person name="Jang J.Y."/>
            <person name="Oh Y.J."/>
            <person name="Lim S.K."/>
            <person name="Park H.K."/>
            <person name="Lee C."/>
            <person name="Kim J.Y."/>
            <person name="Lee M.A."/>
            <person name="Choi H.J."/>
        </authorList>
    </citation>
    <scope>NUCLEOTIDE SEQUENCE [LARGE SCALE GENOMIC DNA]</scope>
    <source>
        <strain evidence="11 12">NKC1-1</strain>
    </source>
</reference>
<dbReference type="GO" id="GO:0050334">
    <property type="term" value="F:thiaminase activity"/>
    <property type="evidence" value="ECO:0007669"/>
    <property type="project" value="UniProtKB-EC"/>
</dbReference>
<evidence type="ECO:0000313" key="12">
    <source>
        <dbReference type="Proteomes" id="UP000252100"/>
    </source>
</evidence>
<comment type="function">
    <text evidence="9">Catalyzes an amino-pyrimidine hydrolysis reaction at the C5' of the pyrimidine moiety of thiamine compounds, a reaction that is part of a thiamine salvage pathway.</text>
</comment>
<dbReference type="EC" id="3.5.99.2" evidence="5 9"/>
<evidence type="ECO:0000256" key="8">
    <source>
        <dbReference type="ARBA" id="ARBA00048337"/>
    </source>
</evidence>
<evidence type="ECO:0000256" key="9">
    <source>
        <dbReference type="RuleBase" id="RU363093"/>
    </source>
</evidence>
<dbReference type="PANTHER" id="PTHR43198:SF2">
    <property type="entry name" value="SI:CH1073-67J19.1-RELATED"/>
    <property type="match status" value="1"/>
</dbReference>
<keyword evidence="7 9" id="KW-0784">Thiamine biosynthesis</keyword>
<evidence type="ECO:0000256" key="3">
    <source>
        <dbReference type="ARBA" id="ARBA00010264"/>
    </source>
</evidence>
<dbReference type="InterPro" id="IPR016084">
    <property type="entry name" value="Haem_Oase-like_multi-hlx"/>
</dbReference>
<evidence type="ECO:0000256" key="5">
    <source>
        <dbReference type="ARBA" id="ARBA00012684"/>
    </source>
</evidence>
<dbReference type="Gene3D" id="1.20.910.10">
    <property type="entry name" value="Heme oxygenase-like"/>
    <property type="match status" value="1"/>
</dbReference>
<dbReference type="OrthoDB" id="34166at2"/>
<dbReference type="InterPro" id="IPR050967">
    <property type="entry name" value="Thiamine_Salvage_TenA"/>
</dbReference>
<evidence type="ECO:0000256" key="4">
    <source>
        <dbReference type="ARBA" id="ARBA00011881"/>
    </source>
</evidence>
<dbReference type="PANTHER" id="PTHR43198">
    <property type="entry name" value="BIFUNCTIONAL TH2 PROTEIN"/>
    <property type="match status" value="1"/>
</dbReference>
<dbReference type="KEGG" id="rue:DT065_18035"/>
<proteinExistence type="inferred from homology"/>
<dbReference type="UniPathway" id="UPA00060"/>
<dbReference type="AlphaFoldDB" id="A0A345C3A1"/>